<reference evidence="1 2" key="1">
    <citation type="submission" date="2013-01" db="EMBL/GenBank/DDBJ databases">
        <authorList>
            <person name="Inman J."/>
            <person name="Zafar N."/>
            <person name="Lorenzi H."/>
            <person name="Caler E."/>
        </authorList>
    </citation>
    <scope>NUCLEOTIDE SEQUENCE [LARGE SCALE GENOMIC DNA]</scope>
    <source>
        <strain evidence="1 2">HM-3:IMSS</strain>
    </source>
</reference>
<gene>
    <name evidence="1" type="ORF">KM1_195150</name>
</gene>
<evidence type="ECO:0008006" key="3">
    <source>
        <dbReference type="Google" id="ProtNLM"/>
    </source>
</evidence>
<proteinExistence type="predicted"/>
<dbReference type="EMBL" id="KB637205">
    <property type="protein sequence ID" value="EMS17328.1"/>
    <property type="molecule type" value="Genomic_DNA"/>
</dbReference>
<evidence type="ECO:0000313" key="1">
    <source>
        <dbReference type="EMBL" id="EMS17328.1"/>
    </source>
</evidence>
<dbReference type="Proteomes" id="UP000030780">
    <property type="component" value="Unassembled WGS sequence"/>
</dbReference>
<sequence length="76" mass="8921">MKFNIKQPEYAFYLNNQTTDWLFGIGNGGYDISIHKEQGKEISYSKQESFEYEGIRNALCGNYNFTPKRIIVIEMK</sequence>
<dbReference type="OrthoDB" id="33253at2759"/>
<evidence type="ECO:0000313" key="2">
    <source>
        <dbReference type="Proteomes" id="UP000030780"/>
    </source>
</evidence>
<accession>M7XB22</accession>
<organism evidence="1 2">
    <name type="scientific">Entamoeba histolytica HM-3:IMSS</name>
    <dbReference type="NCBI Taxonomy" id="885315"/>
    <lineage>
        <taxon>Eukaryota</taxon>
        <taxon>Amoebozoa</taxon>
        <taxon>Evosea</taxon>
        <taxon>Archamoebae</taxon>
        <taxon>Mastigamoebida</taxon>
        <taxon>Entamoebidae</taxon>
        <taxon>Entamoeba</taxon>
    </lineage>
</organism>
<dbReference type="VEuPathDB" id="AmoebaDB:KM1_195150"/>
<dbReference type="AlphaFoldDB" id="M7XB22"/>
<protein>
    <recommendedName>
        <fullName evidence="3">TLDc domain-containing protein</fullName>
    </recommendedName>
</protein>
<name>M7XB22_ENTHI</name>